<feature type="region of interest" description="Disordered" evidence="1">
    <location>
        <begin position="1"/>
        <end position="91"/>
    </location>
</feature>
<evidence type="ECO:0000256" key="1">
    <source>
        <dbReference type="SAM" id="MobiDB-lite"/>
    </source>
</evidence>
<sequence>MTSSPGEGPAEGDGMAGNYSTQPLQDGSSLAADAILVGPNETDGECAKGSSEEHPIPGKLVEDKKKRSKRKNKSTVARGPGALSKSRGTGFEEFYCDPPVTPDEALEEQTNIYPPHRAFVDRIEECIQRFRARRRLDSDRLNIFNKFLAIGGIDGSPRQFQGGNSIDLEGATSTEIREIMASDVIHRTGNDLRFYNPNRPDHWDVDFAGVVSGFFSERIFKLAGSDLSLIKMAADLVQNFLNYVLHHDVCPEYADNIHQAKAVCDQALDQIPRIFGIWQAIPGDFSIAAQTLYCRKEGEEASSYYLGGANKRMDHKRAMVVFMATVATMDSDSVEAVCAASALNAIHVMDTAEQAFEILELRDPSEEVLQLYRGVKDPASGAPGTIEPCGLIVLKPITIQDGWDTGLCTDQVCGDGAQESLIINCSIMRYLMVGMKVKLVVCTLNIGIKFIKELKEVCPSYYTFLPQELMLNYREPVLNERPAPGVDDLEAEDEQPAQKAKD</sequence>
<protein>
    <submittedName>
        <fullName evidence="2">Argonaute siRNA chaperone complex subunit Arb1-domain-containing protein</fullName>
    </submittedName>
</protein>
<reference evidence="2" key="1">
    <citation type="submission" date="2023-06" db="EMBL/GenBank/DDBJ databases">
        <title>Genome-scale phylogeny and comparative genomics of the fungal order Sordariales.</title>
        <authorList>
            <consortium name="Lawrence Berkeley National Laboratory"/>
            <person name="Hensen N."/>
            <person name="Bonometti L."/>
            <person name="Westerberg I."/>
            <person name="Brannstrom I.O."/>
            <person name="Guillou S."/>
            <person name="Cros-Aarteil S."/>
            <person name="Calhoun S."/>
            <person name="Haridas S."/>
            <person name="Kuo A."/>
            <person name="Mondo S."/>
            <person name="Pangilinan J."/>
            <person name="Riley R."/>
            <person name="Labutti K."/>
            <person name="Andreopoulos B."/>
            <person name="Lipzen A."/>
            <person name="Chen C."/>
            <person name="Yanf M."/>
            <person name="Daum C."/>
            <person name="Ng V."/>
            <person name="Clum A."/>
            <person name="Steindorff A."/>
            <person name="Ohm R."/>
            <person name="Martin F."/>
            <person name="Silar P."/>
            <person name="Natvig D."/>
            <person name="Lalanne C."/>
            <person name="Gautier V."/>
            <person name="Ament-Velasquez S.L."/>
            <person name="Kruys A."/>
            <person name="Hutchinson M.I."/>
            <person name="Powell A.J."/>
            <person name="Barry K."/>
            <person name="Miller A.N."/>
            <person name="Grigoriev I.V."/>
            <person name="Debuchy R."/>
            <person name="Gladieux P."/>
            <person name="Thoren M.H."/>
            <person name="Johannesson H."/>
        </authorList>
    </citation>
    <scope>NUCLEOTIDE SEQUENCE</scope>
    <source>
        <strain evidence="2">8032-3</strain>
    </source>
</reference>
<keyword evidence="3" id="KW-1185">Reference proteome</keyword>
<evidence type="ECO:0000313" key="2">
    <source>
        <dbReference type="EMBL" id="KAK1771541.1"/>
    </source>
</evidence>
<dbReference type="GeneID" id="85309877"/>
<feature type="region of interest" description="Disordered" evidence="1">
    <location>
        <begin position="481"/>
        <end position="502"/>
    </location>
</feature>
<dbReference type="RefSeq" id="XP_060287754.1">
    <property type="nucleotide sequence ID" value="XM_060426690.1"/>
</dbReference>
<organism evidence="2 3">
    <name type="scientific">Phialemonium atrogriseum</name>
    <dbReference type="NCBI Taxonomy" id="1093897"/>
    <lineage>
        <taxon>Eukaryota</taxon>
        <taxon>Fungi</taxon>
        <taxon>Dikarya</taxon>
        <taxon>Ascomycota</taxon>
        <taxon>Pezizomycotina</taxon>
        <taxon>Sordariomycetes</taxon>
        <taxon>Sordariomycetidae</taxon>
        <taxon>Cephalothecales</taxon>
        <taxon>Cephalothecaceae</taxon>
        <taxon>Phialemonium</taxon>
    </lineage>
</organism>
<feature type="compositionally biased region" description="Basic and acidic residues" evidence="1">
    <location>
        <begin position="50"/>
        <end position="65"/>
    </location>
</feature>
<dbReference type="InterPro" id="IPR018606">
    <property type="entry name" value="Arb1"/>
</dbReference>
<proteinExistence type="predicted"/>
<evidence type="ECO:0000313" key="3">
    <source>
        <dbReference type="Proteomes" id="UP001244011"/>
    </source>
</evidence>
<comment type="caution">
    <text evidence="2">The sequence shown here is derived from an EMBL/GenBank/DDBJ whole genome shotgun (WGS) entry which is preliminary data.</text>
</comment>
<dbReference type="GO" id="GO:0031047">
    <property type="term" value="P:regulatory ncRNA-mediated gene silencing"/>
    <property type="evidence" value="ECO:0007669"/>
    <property type="project" value="InterPro"/>
</dbReference>
<dbReference type="Pfam" id="PF09692">
    <property type="entry name" value="Arb1"/>
    <property type="match status" value="1"/>
</dbReference>
<dbReference type="Proteomes" id="UP001244011">
    <property type="component" value="Unassembled WGS sequence"/>
</dbReference>
<dbReference type="AlphaFoldDB" id="A0AAJ0C7S4"/>
<name>A0AAJ0C7S4_9PEZI</name>
<gene>
    <name evidence="2" type="ORF">QBC33DRAFT_523993</name>
</gene>
<dbReference type="EMBL" id="MU838998">
    <property type="protein sequence ID" value="KAK1771541.1"/>
    <property type="molecule type" value="Genomic_DNA"/>
</dbReference>
<feature type="compositionally biased region" description="Polar residues" evidence="1">
    <location>
        <begin position="18"/>
        <end position="28"/>
    </location>
</feature>
<accession>A0AAJ0C7S4</accession>
<dbReference type="GO" id="GO:0033167">
    <property type="term" value="C:ARC complex"/>
    <property type="evidence" value="ECO:0007669"/>
    <property type="project" value="InterPro"/>
</dbReference>